<dbReference type="GO" id="GO:0004252">
    <property type="term" value="F:serine-type endopeptidase activity"/>
    <property type="evidence" value="ECO:0007669"/>
    <property type="project" value="InterPro"/>
</dbReference>
<evidence type="ECO:0000313" key="3">
    <source>
        <dbReference type="Proteomes" id="UP000298663"/>
    </source>
</evidence>
<dbReference type="AlphaFoldDB" id="A0A4U5MLR3"/>
<organism evidence="2 3">
    <name type="scientific">Steinernema carpocapsae</name>
    <name type="common">Entomopathogenic nematode</name>
    <dbReference type="NCBI Taxonomy" id="34508"/>
    <lineage>
        <taxon>Eukaryota</taxon>
        <taxon>Metazoa</taxon>
        <taxon>Ecdysozoa</taxon>
        <taxon>Nematoda</taxon>
        <taxon>Chromadorea</taxon>
        <taxon>Rhabditida</taxon>
        <taxon>Tylenchina</taxon>
        <taxon>Panagrolaimomorpha</taxon>
        <taxon>Strongyloidoidea</taxon>
        <taxon>Steinernematidae</taxon>
        <taxon>Steinernema</taxon>
    </lineage>
</organism>
<dbReference type="InterPro" id="IPR009003">
    <property type="entry name" value="Peptidase_S1_PA"/>
</dbReference>
<dbReference type="InterPro" id="IPR043504">
    <property type="entry name" value="Peptidase_S1_PA_chymotrypsin"/>
</dbReference>
<comment type="caution">
    <text evidence="2">The sequence shown here is derived from an EMBL/GenBank/DDBJ whole genome shotgun (WGS) entry which is preliminary data.</text>
</comment>
<dbReference type="Proteomes" id="UP000298663">
    <property type="component" value="Unassembled WGS sequence"/>
</dbReference>
<proteinExistence type="predicted"/>
<dbReference type="Gene3D" id="2.40.10.10">
    <property type="entry name" value="Trypsin-like serine proteases"/>
    <property type="match status" value="1"/>
</dbReference>
<dbReference type="SUPFAM" id="SSF50494">
    <property type="entry name" value="Trypsin-like serine proteases"/>
    <property type="match status" value="1"/>
</dbReference>
<name>A0A4U5MLR3_STECR</name>
<dbReference type="InterPro" id="IPR001254">
    <property type="entry name" value="Trypsin_dom"/>
</dbReference>
<keyword evidence="3" id="KW-1185">Reference proteome</keyword>
<dbReference type="EMBL" id="AZBU02000007">
    <property type="protein sequence ID" value="TKR70439.1"/>
    <property type="molecule type" value="Genomic_DNA"/>
</dbReference>
<feature type="domain" description="Peptidase S1" evidence="1">
    <location>
        <begin position="16"/>
        <end position="80"/>
    </location>
</feature>
<evidence type="ECO:0000313" key="2">
    <source>
        <dbReference type="EMBL" id="TKR70439.1"/>
    </source>
</evidence>
<dbReference type="OrthoDB" id="6353231at2759"/>
<sequence length="138" mass="15699">MGKRCVALLPDLFEHHDVLQEVDLKYEECKKRRDLPKDVICTEEKDKNVCAGDSGGGLMITPISRRHTVIGTVSEGTRCDFMVLKKFEKQPNSGGWFTDVRKYDVFLCEVAGICPIGKRKNKRGLRFGKKQVYDYVVA</sequence>
<dbReference type="Pfam" id="PF00089">
    <property type="entry name" value="Trypsin"/>
    <property type="match status" value="1"/>
</dbReference>
<protein>
    <recommendedName>
        <fullName evidence="1">Peptidase S1 domain-containing protein</fullName>
    </recommendedName>
</protein>
<dbReference type="GO" id="GO:0006508">
    <property type="term" value="P:proteolysis"/>
    <property type="evidence" value="ECO:0007669"/>
    <property type="project" value="InterPro"/>
</dbReference>
<gene>
    <name evidence="2" type="ORF">L596_022469</name>
</gene>
<reference evidence="2 3" key="2">
    <citation type="journal article" date="2019" name="G3 (Bethesda)">
        <title>Hybrid Assembly of the Genome of the Entomopathogenic Nematode Steinernema carpocapsae Identifies the X-Chromosome.</title>
        <authorList>
            <person name="Serra L."/>
            <person name="Macchietto M."/>
            <person name="Macias-Munoz A."/>
            <person name="McGill C.J."/>
            <person name="Rodriguez I.M."/>
            <person name="Rodriguez B."/>
            <person name="Murad R."/>
            <person name="Mortazavi A."/>
        </authorList>
    </citation>
    <scope>NUCLEOTIDE SEQUENCE [LARGE SCALE GENOMIC DNA]</scope>
    <source>
        <strain evidence="2 3">ALL</strain>
    </source>
</reference>
<evidence type="ECO:0000259" key="1">
    <source>
        <dbReference type="Pfam" id="PF00089"/>
    </source>
</evidence>
<accession>A0A4U5MLR3</accession>
<reference evidence="2 3" key="1">
    <citation type="journal article" date="2015" name="Genome Biol.">
        <title>Comparative genomics of Steinernema reveals deeply conserved gene regulatory networks.</title>
        <authorList>
            <person name="Dillman A.R."/>
            <person name="Macchietto M."/>
            <person name="Porter C.F."/>
            <person name="Rogers A."/>
            <person name="Williams B."/>
            <person name="Antoshechkin I."/>
            <person name="Lee M.M."/>
            <person name="Goodwin Z."/>
            <person name="Lu X."/>
            <person name="Lewis E.E."/>
            <person name="Goodrich-Blair H."/>
            <person name="Stock S.P."/>
            <person name="Adams B.J."/>
            <person name="Sternberg P.W."/>
            <person name="Mortazavi A."/>
        </authorList>
    </citation>
    <scope>NUCLEOTIDE SEQUENCE [LARGE SCALE GENOMIC DNA]</scope>
    <source>
        <strain evidence="2 3">ALL</strain>
    </source>
</reference>